<evidence type="ECO:0000256" key="2">
    <source>
        <dbReference type="ARBA" id="ARBA00006479"/>
    </source>
</evidence>
<dbReference type="Gene3D" id="3.30.420.40">
    <property type="match status" value="2"/>
</dbReference>
<comment type="similarity">
    <text evidence="2">Belongs to the ROK (NagC/XylR) family.</text>
</comment>
<keyword evidence="5" id="KW-0418">Kinase</keyword>
<dbReference type="PANTHER" id="PTHR18964">
    <property type="entry name" value="ROK (REPRESSOR, ORF, KINASE) FAMILY"/>
    <property type="match status" value="1"/>
</dbReference>
<accession>A0A1H0IPH1</accession>
<dbReference type="InterPro" id="IPR043129">
    <property type="entry name" value="ATPase_NBD"/>
</dbReference>
<gene>
    <name evidence="5" type="ORF">SAMN04488053_11153</name>
</gene>
<dbReference type="InterPro" id="IPR000600">
    <property type="entry name" value="ROK"/>
</dbReference>
<dbReference type="GO" id="GO:0016301">
    <property type="term" value="F:kinase activity"/>
    <property type="evidence" value="ECO:0007669"/>
    <property type="project" value="UniProtKB-KW"/>
</dbReference>
<dbReference type="InterPro" id="IPR036390">
    <property type="entry name" value="WH_DNA-bd_sf"/>
</dbReference>
<dbReference type="EMBL" id="FNIL01000011">
    <property type="protein sequence ID" value="SDO33337.1"/>
    <property type="molecule type" value="Genomic_DNA"/>
</dbReference>
<organism evidence="5 6">
    <name type="scientific">Alkalicoccus daliensis</name>
    <dbReference type="NCBI Taxonomy" id="745820"/>
    <lineage>
        <taxon>Bacteria</taxon>
        <taxon>Bacillati</taxon>
        <taxon>Bacillota</taxon>
        <taxon>Bacilli</taxon>
        <taxon>Bacillales</taxon>
        <taxon>Bacillaceae</taxon>
        <taxon>Alkalicoccus</taxon>
    </lineage>
</organism>
<dbReference type="STRING" id="745820.SAMN04488053_11153"/>
<comment type="function">
    <text evidence="1">Transcriptional repressor of xylose-utilizing enzymes.</text>
</comment>
<dbReference type="PROSITE" id="PS01125">
    <property type="entry name" value="ROK"/>
    <property type="match status" value="1"/>
</dbReference>
<dbReference type="GO" id="GO:0006355">
    <property type="term" value="P:regulation of DNA-templated transcription"/>
    <property type="evidence" value="ECO:0007669"/>
    <property type="project" value="InterPro"/>
</dbReference>
<keyword evidence="3" id="KW-0859">Xylose metabolism</keyword>
<dbReference type="RefSeq" id="WP_090843662.1">
    <property type="nucleotide sequence ID" value="NZ_FNIL01000011.1"/>
</dbReference>
<evidence type="ECO:0000259" key="4">
    <source>
        <dbReference type="SMART" id="SM00419"/>
    </source>
</evidence>
<keyword evidence="5" id="KW-0808">Transferase</keyword>
<dbReference type="Pfam" id="PF13412">
    <property type="entry name" value="HTH_24"/>
    <property type="match status" value="1"/>
</dbReference>
<dbReference type="Pfam" id="PF00480">
    <property type="entry name" value="ROK"/>
    <property type="match status" value="1"/>
</dbReference>
<dbReference type="GO" id="GO:0042732">
    <property type="term" value="P:D-xylose metabolic process"/>
    <property type="evidence" value="ECO:0007669"/>
    <property type="project" value="UniProtKB-KW"/>
</dbReference>
<evidence type="ECO:0000256" key="1">
    <source>
        <dbReference type="ARBA" id="ARBA00002486"/>
    </source>
</evidence>
<dbReference type="InterPro" id="IPR049874">
    <property type="entry name" value="ROK_cs"/>
</dbReference>
<name>A0A1H0IPH1_9BACI</name>
<feature type="domain" description="HTH crp-type" evidence="4">
    <location>
        <begin position="21"/>
        <end position="77"/>
    </location>
</feature>
<dbReference type="InterPro" id="IPR036388">
    <property type="entry name" value="WH-like_DNA-bd_sf"/>
</dbReference>
<dbReference type="Gene3D" id="1.10.10.10">
    <property type="entry name" value="Winged helix-like DNA-binding domain superfamily/Winged helix DNA-binding domain"/>
    <property type="match status" value="1"/>
</dbReference>
<keyword evidence="6" id="KW-1185">Reference proteome</keyword>
<evidence type="ECO:0000313" key="5">
    <source>
        <dbReference type="EMBL" id="SDO33337.1"/>
    </source>
</evidence>
<dbReference type="SMART" id="SM00419">
    <property type="entry name" value="HTH_CRP"/>
    <property type="match status" value="1"/>
</dbReference>
<dbReference type="OrthoDB" id="9795247at2"/>
<dbReference type="CDD" id="cd24076">
    <property type="entry name" value="ASKHA_ATPase_ROK_BsXylR-like"/>
    <property type="match status" value="1"/>
</dbReference>
<dbReference type="PANTHER" id="PTHR18964:SF149">
    <property type="entry name" value="BIFUNCTIONAL UDP-N-ACETYLGLUCOSAMINE 2-EPIMERASE_N-ACETYLMANNOSAMINE KINASE"/>
    <property type="match status" value="1"/>
</dbReference>
<dbReference type="InterPro" id="IPR012318">
    <property type="entry name" value="HTH_CRP"/>
</dbReference>
<sequence>MLSQQTGSFRHMKSLNRSLILNTIRRHQAISRAEIAKETNLTPPTVTNIVNELIKENMVFESSAGESKGGRKPILLKIKSDSRFVIGVDIGVSKVRLVVSDLEASLFERSVLDTPAHLTRTSFLEFITSALQAFLEELGSKKEKLIGIGVAMHGIVDHRTGVSIHAPTLGLMNVPVKEHLEQHLQLPVEVSNDAKALAIAEKWFGAGKAFDNFLCLNIVEGIGSGLIINNELFHGHHSLAGELGHMPVSQEGPLCSCGAEGCLQTFISENAIQRNMEEKLLAGEGSSLQASFEKDQTPDMQLIYQHAAAGDELSKRVFEEAGRYLGLGLTSAIHFMNPPLIILGGSILKYVDVLLPPMNKVLTGRALTEAAASTKIEISELGEDGTLKGACTLILANLFQSGN</sequence>
<dbReference type="Proteomes" id="UP000198778">
    <property type="component" value="Unassembled WGS sequence"/>
</dbReference>
<dbReference type="AlphaFoldDB" id="A0A1H0IPH1"/>
<reference evidence="6" key="1">
    <citation type="submission" date="2016-10" db="EMBL/GenBank/DDBJ databases">
        <authorList>
            <person name="Varghese N."/>
            <person name="Submissions S."/>
        </authorList>
    </citation>
    <scope>NUCLEOTIDE SEQUENCE [LARGE SCALE GENOMIC DNA]</scope>
    <source>
        <strain evidence="6">CGMCC 1.10369</strain>
    </source>
</reference>
<keyword evidence="3" id="KW-0119">Carbohydrate metabolism</keyword>
<dbReference type="SUPFAM" id="SSF53067">
    <property type="entry name" value="Actin-like ATPase domain"/>
    <property type="match status" value="1"/>
</dbReference>
<evidence type="ECO:0000313" key="6">
    <source>
        <dbReference type="Proteomes" id="UP000198778"/>
    </source>
</evidence>
<protein>
    <submittedName>
        <fullName evidence="5">ROK family protein (Putative glucokinase)</fullName>
    </submittedName>
</protein>
<dbReference type="GO" id="GO:0003677">
    <property type="term" value="F:DNA binding"/>
    <property type="evidence" value="ECO:0007669"/>
    <property type="project" value="InterPro"/>
</dbReference>
<dbReference type="SUPFAM" id="SSF46785">
    <property type="entry name" value="Winged helix' DNA-binding domain"/>
    <property type="match status" value="1"/>
</dbReference>
<evidence type="ECO:0000256" key="3">
    <source>
        <dbReference type="ARBA" id="ARBA00022629"/>
    </source>
</evidence>
<proteinExistence type="inferred from homology"/>